<organism evidence="1 2">
    <name type="scientific">Nocardia tengchongensis</name>
    <dbReference type="NCBI Taxonomy" id="2055889"/>
    <lineage>
        <taxon>Bacteria</taxon>
        <taxon>Bacillati</taxon>
        <taxon>Actinomycetota</taxon>
        <taxon>Actinomycetes</taxon>
        <taxon>Mycobacteriales</taxon>
        <taxon>Nocardiaceae</taxon>
        <taxon>Nocardia</taxon>
    </lineage>
</organism>
<dbReference type="EMBL" id="CP074371">
    <property type="protein sequence ID" value="QVI21092.1"/>
    <property type="molecule type" value="Genomic_DNA"/>
</dbReference>
<dbReference type="Proteomes" id="UP000683310">
    <property type="component" value="Chromosome"/>
</dbReference>
<sequence>MNANSAISRLEMLANRMQPAAARGDRSAQDWLTEVRTAILELRRQPAQAPRSGGGFLESVGQGLALGAGFAVGEEIVDDLFDW</sequence>
<keyword evidence="2" id="KW-1185">Reference proteome</keyword>
<accession>A0ABX8CMD0</accession>
<name>A0ABX8CMD0_9NOCA</name>
<gene>
    <name evidence="1" type="ORF">KHQ06_34500</name>
</gene>
<evidence type="ECO:0000313" key="2">
    <source>
        <dbReference type="Proteomes" id="UP000683310"/>
    </source>
</evidence>
<proteinExistence type="predicted"/>
<evidence type="ECO:0000313" key="1">
    <source>
        <dbReference type="EMBL" id="QVI21092.1"/>
    </source>
</evidence>
<reference evidence="1 2" key="1">
    <citation type="submission" date="2021-04" db="EMBL/GenBank/DDBJ databases">
        <title>Nocardia tengchongensis.</title>
        <authorList>
            <person name="Zhuang k."/>
            <person name="Ran Y."/>
            <person name="Li W."/>
        </authorList>
    </citation>
    <scope>NUCLEOTIDE SEQUENCE [LARGE SCALE GENOMIC DNA]</scope>
    <source>
        <strain evidence="1 2">CFH S0057</strain>
    </source>
</reference>
<protein>
    <submittedName>
        <fullName evidence="1">Uncharacterized protein</fullName>
    </submittedName>
</protein>